<dbReference type="InterPro" id="IPR003661">
    <property type="entry name" value="HisK_dim/P_dom"/>
</dbReference>
<dbReference type="InterPro" id="IPR005467">
    <property type="entry name" value="His_kinase_dom"/>
</dbReference>
<dbReference type="SUPFAM" id="SSF55785">
    <property type="entry name" value="PYP-like sensor domain (PAS domain)"/>
    <property type="match status" value="1"/>
</dbReference>
<dbReference type="SMART" id="SM00387">
    <property type="entry name" value="HATPase_c"/>
    <property type="match status" value="1"/>
</dbReference>
<evidence type="ECO:0000256" key="3">
    <source>
        <dbReference type="ARBA" id="ARBA00022553"/>
    </source>
</evidence>
<feature type="coiled-coil region" evidence="10">
    <location>
        <begin position="246"/>
        <end position="302"/>
    </location>
</feature>
<dbReference type="CDD" id="cd00082">
    <property type="entry name" value="HisKA"/>
    <property type="match status" value="1"/>
</dbReference>
<dbReference type="Gene3D" id="3.30.565.10">
    <property type="entry name" value="Histidine kinase-like ATPase, C-terminal domain"/>
    <property type="match status" value="1"/>
</dbReference>
<evidence type="ECO:0000256" key="2">
    <source>
        <dbReference type="ARBA" id="ARBA00012438"/>
    </source>
</evidence>
<evidence type="ECO:0000256" key="6">
    <source>
        <dbReference type="ARBA" id="ARBA00022777"/>
    </source>
</evidence>
<dbReference type="PANTHER" id="PTHR43065:SF10">
    <property type="entry name" value="PEROXIDE STRESS-ACTIVATED HISTIDINE KINASE MAK3"/>
    <property type="match status" value="1"/>
</dbReference>
<organism evidence="14 15">
    <name type="scientific">Candidatus Magnetominusculus xianensis</name>
    <dbReference type="NCBI Taxonomy" id="1748249"/>
    <lineage>
        <taxon>Bacteria</taxon>
        <taxon>Pseudomonadati</taxon>
        <taxon>Nitrospirota</taxon>
        <taxon>Nitrospiria</taxon>
        <taxon>Nitrospirales</taxon>
        <taxon>Nitrospiraceae</taxon>
        <taxon>Candidatus Magnetominusculus</taxon>
    </lineage>
</organism>
<dbReference type="Gene3D" id="3.40.50.2300">
    <property type="match status" value="1"/>
</dbReference>
<dbReference type="CDD" id="cd00130">
    <property type="entry name" value="PAS"/>
    <property type="match status" value="1"/>
</dbReference>
<keyword evidence="10" id="KW-0175">Coiled coil</keyword>
<keyword evidence="8" id="KW-0902">Two-component regulatory system</keyword>
<evidence type="ECO:0000256" key="4">
    <source>
        <dbReference type="ARBA" id="ARBA00022679"/>
    </source>
</evidence>
<dbReference type="InterPro" id="IPR011006">
    <property type="entry name" value="CheY-like_superfamily"/>
</dbReference>
<gene>
    <name evidence="14" type="ORF">ASN18_2854</name>
</gene>
<dbReference type="EMBL" id="LNQR01000116">
    <property type="protein sequence ID" value="KWT78349.1"/>
    <property type="molecule type" value="Genomic_DNA"/>
</dbReference>
<dbReference type="SUPFAM" id="SSF55781">
    <property type="entry name" value="GAF domain-like"/>
    <property type="match status" value="1"/>
</dbReference>
<evidence type="ECO:0000256" key="1">
    <source>
        <dbReference type="ARBA" id="ARBA00000085"/>
    </source>
</evidence>
<evidence type="ECO:0000256" key="7">
    <source>
        <dbReference type="ARBA" id="ARBA00022840"/>
    </source>
</evidence>
<dbReference type="Gene3D" id="3.30.450.40">
    <property type="match status" value="1"/>
</dbReference>
<dbReference type="SUPFAM" id="SSF55874">
    <property type="entry name" value="ATPase domain of HSP90 chaperone/DNA topoisomerase II/histidine kinase"/>
    <property type="match status" value="1"/>
</dbReference>
<accession>A0ABR5SDJ7</accession>
<evidence type="ECO:0000256" key="8">
    <source>
        <dbReference type="ARBA" id="ARBA00023012"/>
    </source>
</evidence>
<comment type="catalytic activity">
    <reaction evidence="1">
        <text>ATP + protein L-histidine = ADP + protein N-phospho-L-histidine.</text>
        <dbReference type="EC" id="2.7.13.3"/>
    </reaction>
</comment>
<dbReference type="SUPFAM" id="SSF52172">
    <property type="entry name" value="CheY-like"/>
    <property type="match status" value="1"/>
</dbReference>
<dbReference type="PRINTS" id="PR00344">
    <property type="entry name" value="BCTRLSENSOR"/>
</dbReference>
<dbReference type="InterPro" id="IPR029016">
    <property type="entry name" value="GAF-like_dom_sf"/>
</dbReference>
<evidence type="ECO:0000256" key="10">
    <source>
        <dbReference type="SAM" id="Coils"/>
    </source>
</evidence>
<dbReference type="InterPro" id="IPR004358">
    <property type="entry name" value="Sig_transdc_His_kin-like_C"/>
</dbReference>
<dbReference type="SUPFAM" id="SSF47384">
    <property type="entry name" value="Homodimeric domain of signal transducing histidine kinase"/>
    <property type="match status" value="1"/>
</dbReference>
<dbReference type="InterPro" id="IPR035965">
    <property type="entry name" value="PAS-like_dom_sf"/>
</dbReference>
<dbReference type="GO" id="GO:0004673">
    <property type="term" value="F:protein histidine kinase activity"/>
    <property type="evidence" value="ECO:0007669"/>
    <property type="project" value="UniProtKB-EC"/>
</dbReference>
<dbReference type="Pfam" id="PF00512">
    <property type="entry name" value="HisKA"/>
    <property type="match status" value="1"/>
</dbReference>
<evidence type="ECO:0000259" key="12">
    <source>
        <dbReference type="PROSITE" id="PS50110"/>
    </source>
</evidence>
<dbReference type="InterPro" id="IPR003018">
    <property type="entry name" value="GAF"/>
</dbReference>
<dbReference type="InterPro" id="IPR013656">
    <property type="entry name" value="PAS_4"/>
</dbReference>
<dbReference type="InterPro" id="IPR001789">
    <property type="entry name" value="Sig_transdc_resp-reg_receiver"/>
</dbReference>
<keyword evidence="6 14" id="KW-0418">Kinase</keyword>
<name>A0ABR5SDJ7_9BACT</name>
<evidence type="ECO:0000313" key="15">
    <source>
        <dbReference type="Proteomes" id="UP000060487"/>
    </source>
</evidence>
<dbReference type="Gene3D" id="3.30.450.20">
    <property type="entry name" value="PAS domain"/>
    <property type="match status" value="1"/>
</dbReference>
<evidence type="ECO:0000256" key="9">
    <source>
        <dbReference type="PROSITE-ProRule" id="PRU00169"/>
    </source>
</evidence>
<keyword evidence="5" id="KW-0547">Nucleotide-binding</keyword>
<dbReference type="Proteomes" id="UP000060487">
    <property type="component" value="Unassembled WGS sequence"/>
</dbReference>
<dbReference type="RefSeq" id="WP_085053471.1">
    <property type="nucleotide sequence ID" value="NZ_LNQR01000116.1"/>
</dbReference>
<reference evidence="14 15" key="1">
    <citation type="submission" date="2015-11" db="EMBL/GenBank/DDBJ databases">
        <authorList>
            <person name="Lin W."/>
        </authorList>
    </citation>
    <scope>NUCLEOTIDE SEQUENCE [LARGE SCALE GENOMIC DNA]</scope>
    <source>
        <strain evidence="14 15">HCH-1</strain>
    </source>
</reference>
<dbReference type="Pfam" id="PF13185">
    <property type="entry name" value="GAF_2"/>
    <property type="match status" value="1"/>
</dbReference>
<dbReference type="Gene3D" id="1.10.287.130">
    <property type="match status" value="1"/>
</dbReference>
<dbReference type="InterPro" id="IPR003594">
    <property type="entry name" value="HATPase_dom"/>
</dbReference>
<evidence type="ECO:0000313" key="14">
    <source>
        <dbReference type="EMBL" id="KWT78349.1"/>
    </source>
</evidence>
<proteinExistence type="predicted"/>
<dbReference type="SMART" id="SM00388">
    <property type="entry name" value="HisKA"/>
    <property type="match status" value="1"/>
</dbReference>
<dbReference type="PROSITE" id="PS50110">
    <property type="entry name" value="RESPONSE_REGULATORY"/>
    <property type="match status" value="1"/>
</dbReference>
<protein>
    <recommendedName>
        <fullName evidence="2">histidine kinase</fullName>
        <ecNumber evidence="2">2.7.13.3</ecNumber>
    </recommendedName>
</protein>
<keyword evidence="4 14" id="KW-0808">Transferase</keyword>
<feature type="modified residue" description="4-aspartylphosphate" evidence="9">
    <location>
        <position position="55"/>
    </location>
</feature>
<dbReference type="Pfam" id="PF08448">
    <property type="entry name" value="PAS_4"/>
    <property type="match status" value="1"/>
</dbReference>
<evidence type="ECO:0000259" key="11">
    <source>
        <dbReference type="PROSITE" id="PS50109"/>
    </source>
</evidence>
<feature type="domain" description="PAC" evidence="13">
    <location>
        <begin position="207"/>
        <end position="262"/>
    </location>
</feature>
<sequence>MSNINILVLTRDASVTASLCGTQDAAAEFKILSAAAIDEALSIYLKERPVLVILDDDESFVDFPGALISHANSTPVNGDSIATIIALTGQHVGEHSERFFQAGVDIFLRKPVNIHELRGVIRHAARLSELKAIALKHEPLMTLMDNIPDSIYFKDTKGRFVMVNKAKLAHSDTTMKQMIGNTDFDFMPEDEAKAASDIEKNIMIFGKAIVGNVEKHTRRNGQEVWVSATKIPWSDSDGRIIGVIGISRDITDMDKAKKALEAANDELEKRVKKRTMELTLSNEKLKEEITQRTRMEEQINRNYQIQRVINSVLEISIEPISMKEQLAHVLELILSIPWLSLQSKGSIFLFDEDNSILIMETERGLSAYLKEVCKNIPVGKCLCGLCAQNLEIVFTNELDECHHVHYDGMANHGHYCVPVMISGRLLGVINLYVDAGHKRNEMEEAFLRAVADTTAGIIDRNRAESEKLRLQEQLTQSEKLSALGRLSASVAHEIRNPLAALGGFARRLFKIITDNTKEKEYAEIICTESTRLENILRDILSYSKGATLNLTTHDLNDVVRDSLLNYDEICRNKSIELQSHLPAIEPIHIDKGKVRQVIDNLISNAIDSMEYAGVIKITTGVSAKDDKQYAFIQVADSGSGIPPDKLKMIFEPFFSTKEMGRGTGLGLSISRKIIEEHGGNITAKSNVGEGSVFSVFLPYR</sequence>
<dbReference type="PROSITE" id="PS50109">
    <property type="entry name" value="HIS_KIN"/>
    <property type="match status" value="1"/>
</dbReference>
<feature type="domain" description="Response regulatory" evidence="12">
    <location>
        <begin position="5"/>
        <end position="125"/>
    </location>
</feature>
<evidence type="ECO:0000256" key="5">
    <source>
        <dbReference type="ARBA" id="ARBA00022741"/>
    </source>
</evidence>
<evidence type="ECO:0000259" key="13">
    <source>
        <dbReference type="PROSITE" id="PS50113"/>
    </source>
</evidence>
<comment type="caution">
    <text evidence="14">The sequence shown here is derived from an EMBL/GenBank/DDBJ whole genome shotgun (WGS) entry which is preliminary data.</text>
</comment>
<dbReference type="PANTHER" id="PTHR43065">
    <property type="entry name" value="SENSOR HISTIDINE KINASE"/>
    <property type="match status" value="1"/>
</dbReference>
<dbReference type="PROSITE" id="PS50113">
    <property type="entry name" value="PAC"/>
    <property type="match status" value="1"/>
</dbReference>
<keyword evidence="7" id="KW-0067">ATP-binding</keyword>
<keyword evidence="3 9" id="KW-0597">Phosphoprotein</keyword>
<dbReference type="InterPro" id="IPR000014">
    <property type="entry name" value="PAS"/>
</dbReference>
<dbReference type="EC" id="2.7.13.3" evidence="2"/>
<dbReference type="NCBIfam" id="TIGR00229">
    <property type="entry name" value="sensory_box"/>
    <property type="match status" value="1"/>
</dbReference>
<dbReference type="Pfam" id="PF02518">
    <property type="entry name" value="HATPase_c"/>
    <property type="match status" value="1"/>
</dbReference>
<feature type="domain" description="Histidine kinase" evidence="11">
    <location>
        <begin position="489"/>
        <end position="700"/>
    </location>
</feature>
<dbReference type="InterPro" id="IPR036097">
    <property type="entry name" value="HisK_dim/P_sf"/>
</dbReference>
<keyword evidence="15" id="KW-1185">Reference proteome</keyword>
<dbReference type="InterPro" id="IPR000700">
    <property type="entry name" value="PAS-assoc_C"/>
</dbReference>
<dbReference type="InterPro" id="IPR036890">
    <property type="entry name" value="HATPase_C_sf"/>
</dbReference>
<dbReference type="SMART" id="SM00065">
    <property type="entry name" value="GAF"/>
    <property type="match status" value="1"/>
</dbReference>